<dbReference type="GO" id="GO:0003690">
    <property type="term" value="F:double-stranded DNA binding"/>
    <property type="evidence" value="ECO:0007669"/>
    <property type="project" value="TreeGrafter"/>
</dbReference>
<dbReference type="GO" id="GO:0044774">
    <property type="term" value="P:mitotic DNA integrity checkpoint signaling"/>
    <property type="evidence" value="ECO:0007669"/>
    <property type="project" value="TreeGrafter"/>
</dbReference>
<gene>
    <name evidence="2" type="primary">LOC105422664</name>
</gene>
<dbReference type="PANTHER" id="PTHR46060">
    <property type="entry name" value="MARINER MOS1 TRANSPOSASE-LIKE PROTEIN"/>
    <property type="match status" value="1"/>
</dbReference>
<dbReference type="InterPro" id="IPR052709">
    <property type="entry name" value="Transposase-MT_Hybrid"/>
</dbReference>
<dbReference type="GeneID" id="105422664"/>
<accession>A0A6I9WFE0</accession>
<dbReference type="GO" id="GO:0006303">
    <property type="term" value="P:double-strand break repair via nonhomologous end joining"/>
    <property type="evidence" value="ECO:0007669"/>
    <property type="project" value="TreeGrafter"/>
</dbReference>
<dbReference type="AlphaFoldDB" id="A0A6I9WFE0"/>
<dbReference type="InterPro" id="IPR036397">
    <property type="entry name" value="RNaseH_sf"/>
</dbReference>
<dbReference type="GO" id="GO:0035861">
    <property type="term" value="C:site of double-strand break"/>
    <property type="evidence" value="ECO:0007669"/>
    <property type="project" value="TreeGrafter"/>
</dbReference>
<dbReference type="GO" id="GO:0000793">
    <property type="term" value="C:condensed chromosome"/>
    <property type="evidence" value="ECO:0007669"/>
    <property type="project" value="TreeGrafter"/>
</dbReference>
<proteinExistence type="predicted"/>
<dbReference type="GO" id="GO:0046975">
    <property type="term" value="F:histone H3K36 methyltransferase activity"/>
    <property type="evidence" value="ECO:0007669"/>
    <property type="project" value="TreeGrafter"/>
</dbReference>
<dbReference type="GO" id="GO:0015074">
    <property type="term" value="P:DNA integration"/>
    <property type="evidence" value="ECO:0007669"/>
    <property type="project" value="TreeGrafter"/>
</dbReference>
<name>A0A6I9WFE0_9HYME</name>
<dbReference type="GO" id="GO:0044547">
    <property type="term" value="F:DNA topoisomerase binding"/>
    <property type="evidence" value="ECO:0007669"/>
    <property type="project" value="TreeGrafter"/>
</dbReference>
<keyword evidence="1" id="KW-1185">Reference proteome</keyword>
<evidence type="ECO:0000313" key="1">
    <source>
        <dbReference type="Proteomes" id="UP000504615"/>
    </source>
</evidence>
<dbReference type="RefSeq" id="XP_011630446.1">
    <property type="nucleotide sequence ID" value="XM_011632144.1"/>
</dbReference>
<protein>
    <submittedName>
        <fullName evidence="2">Histone-lysine N-methyltransferase SETMAR-like</fullName>
    </submittedName>
</protein>
<dbReference type="Gene3D" id="3.30.420.10">
    <property type="entry name" value="Ribonuclease H-like superfamily/Ribonuclease H"/>
    <property type="match status" value="1"/>
</dbReference>
<dbReference type="Proteomes" id="UP000504615">
    <property type="component" value="Unplaced"/>
</dbReference>
<dbReference type="GO" id="GO:0042800">
    <property type="term" value="F:histone H3K4 methyltransferase activity"/>
    <property type="evidence" value="ECO:0007669"/>
    <property type="project" value="TreeGrafter"/>
</dbReference>
<dbReference type="GO" id="GO:0031297">
    <property type="term" value="P:replication fork processing"/>
    <property type="evidence" value="ECO:0007669"/>
    <property type="project" value="TreeGrafter"/>
</dbReference>
<dbReference type="GO" id="GO:0000014">
    <property type="term" value="F:single-stranded DNA endodeoxyribonuclease activity"/>
    <property type="evidence" value="ECO:0007669"/>
    <property type="project" value="TreeGrafter"/>
</dbReference>
<dbReference type="KEGG" id="pbar:105422664"/>
<evidence type="ECO:0000313" key="2">
    <source>
        <dbReference type="RefSeq" id="XP_011630446.1"/>
    </source>
</evidence>
<dbReference type="PANTHER" id="PTHR46060:SF2">
    <property type="entry name" value="HISTONE-LYSINE N-METHYLTRANSFERASE SETMAR"/>
    <property type="match status" value="1"/>
</dbReference>
<reference evidence="2" key="1">
    <citation type="submission" date="2025-08" db="UniProtKB">
        <authorList>
            <consortium name="RefSeq"/>
        </authorList>
    </citation>
    <scope>IDENTIFICATION</scope>
</reference>
<dbReference type="GO" id="GO:0005634">
    <property type="term" value="C:nucleus"/>
    <property type="evidence" value="ECO:0007669"/>
    <property type="project" value="TreeGrafter"/>
</dbReference>
<sequence length="115" mass="13781">MFHKKCQRWFTKFRTSDFDLNDAPRSERLTEVDDDKIKALIESKPRYTTREIAETLNIHYSSVHLKKLGYQLIIGDEKWIVYNNTVHKRSWSQRDDSPQMTLKANIHQRKIMLSV</sequence>
<dbReference type="OrthoDB" id="10034054at2759"/>
<dbReference type="GO" id="GO:0000729">
    <property type="term" value="P:DNA double-strand break processing"/>
    <property type="evidence" value="ECO:0007669"/>
    <property type="project" value="TreeGrafter"/>
</dbReference>
<dbReference type="GO" id="GO:0003697">
    <property type="term" value="F:single-stranded DNA binding"/>
    <property type="evidence" value="ECO:0007669"/>
    <property type="project" value="TreeGrafter"/>
</dbReference>
<organism evidence="1 2">
    <name type="scientific">Pogonomyrmex barbatus</name>
    <name type="common">red harvester ant</name>
    <dbReference type="NCBI Taxonomy" id="144034"/>
    <lineage>
        <taxon>Eukaryota</taxon>
        <taxon>Metazoa</taxon>
        <taxon>Ecdysozoa</taxon>
        <taxon>Arthropoda</taxon>
        <taxon>Hexapoda</taxon>
        <taxon>Insecta</taxon>
        <taxon>Pterygota</taxon>
        <taxon>Neoptera</taxon>
        <taxon>Endopterygota</taxon>
        <taxon>Hymenoptera</taxon>
        <taxon>Apocrita</taxon>
        <taxon>Aculeata</taxon>
        <taxon>Formicoidea</taxon>
        <taxon>Formicidae</taxon>
        <taxon>Myrmicinae</taxon>
        <taxon>Pogonomyrmex</taxon>
    </lineage>
</organism>